<gene>
    <name evidence="1" type="ORF">FRX31_030496</name>
</gene>
<protein>
    <submittedName>
        <fullName evidence="1">Uncharacterized protein</fullName>
    </submittedName>
</protein>
<dbReference type="AlphaFoldDB" id="A0A7J6V4C8"/>
<accession>A0A7J6V4C8</accession>
<dbReference type="Proteomes" id="UP000554482">
    <property type="component" value="Unassembled WGS sequence"/>
</dbReference>
<comment type="caution">
    <text evidence="1">The sequence shown here is derived from an EMBL/GenBank/DDBJ whole genome shotgun (WGS) entry which is preliminary data.</text>
</comment>
<dbReference type="OrthoDB" id="10335549at2759"/>
<evidence type="ECO:0000313" key="1">
    <source>
        <dbReference type="EMBL" id="KAF5179919.1"/>
    </source>
</evidence>
<keyword evidence="2" id="KW-1185">Reference proteome</keyword>
<dbReference type="EMBL" id="JABWDY010038130">
    <property type="protein sequence ID" value="KAF5179919.1"/>
    <property type="molecule type" value="Genomic_DNA"/>
</dbReference>
<name>A0A7J6V4C8_THATH</name>
<proteinExistence type="predicted"/>
<evidence type="ECO:0000313" key="2">
    <source>
        <dbReference type="Proteomes" id="UP000554482"/>
    </source>
</evidence>
<sequence>MSTSKDAERRRVVSMLVCSLRVVVSAAMRHVSVAWMCFAVAVDSKTSSDKLNFMDGFRAPMYFLFFYILC</sequence>
<reference evidence="1 2" key="1">
    <citation type="submission" date="2020-06" db="EMBL/GenBank/DDBJ databases">
        <title>Transcriptomic and genomic resources for Thalictrum thalictroides and T. hernandezii: Facilitating candidate gene discovery in an emerging model plant lineage.</title>
        <authorList>
            <person name="Arias T."/>
            <person name="Riano-Pachon D.M."/>
            <person name="Di Stilio V.S."/>
        </authorList>
    </citation>
    <scope>NUCLEOTIDE SEQUENCE [LARGE SCALE GENOMIC DNA]</scope>
    <source>
        <strain evidence="2">cv. WT478/WT964</strain>
        <tissue evidence="1">Leaves</tissue>
    </source>
</reference>
<organism evidence="1 2">
    <name type="scientific">Thalictrum thalictroides</name>
    <name type="common">Rue-anemone</name>
    <name type="synonym">Anemone thalictroides</name>
    <dbReference type="NCBI Taxonomy" id="46969"/>
    <lineage>
        <taxon>Eukaryota</taxon>
        <taxon>Viridiplantae</taxon>
        <taxon>Streptophyta</taxon>
        <taxon>Embryophyta</taxon>
        <taxon>Tracheophyta</taxon>
        <taxon>Spermatophyta</taxon>
        <taxon>Magnoliopsida</taxon>
        <taxon>Ranunculales</taxon>
        <taxon>Ranunculaceae</taxon>
        <taxon>Thalictroideae</taxon>
        <taxon>Thalictrum</taxon>
    </lineage>
</organism>